<reference evidence="5" key="1">
    <citation type="journal article" date="2019" name="Sci. Rep.">
        <title>Draft genome of Tanacetum cinerariifolium, the natural source of mosquito coil.</title>
        <authorList>
            <person name="Yamashiro T."/>
            <person name="Shiraishi A."/>
            <person name="Satake H."/>
            <person name="Nakayama K."/>
        </authorList>
    </citation>
    <scope>NUCLEOTIDE SEQUENCE</scope>
</reference>
<dbReference type="InterPro" id="IPR033270">
    <property type="entry name" value="VPRBP/DCAF1"/>
</dbReference>
<comment type="caution">
    <text evidence="5">The sequence shown here is derived from an EMBL/GenBank/DDBJ whole genome shotgun (WGS) entry which is preliminary data.</text>
</comment>
<dbReference type="EMBL" id="BKCJ011066721">
    <property type="protein sequence ID" value="GFC78642.1"/>
    <property type="molecule type" value="Genomic_DNA"/>
</dbReference>
<evidence type="ECO:0000256" key="3">
    <source>
        <dbReference type="ARBA" id="ARBA00022786"/>
    </source>
</evidence>
<dbReference type="GO" id="GO:0016567">
    <property type="term" value="P:protein ubiquitination"/>
    <property type="evidence" value="ECO:0007669"/>
    <property type="project" value="UniProtKB-UniPathway"/>
</dbReference>
<dbReference type="GO" id="GO:0005634">
    <property type="term" value="C:nucleus"/>
    <property type="evidence" value="ECO:0007669"/>
    <property type="project" value="UniProtKB-SubCell"/>
</dbReference>
<evidence type="ECO:0000256" key="2">
    <source>
        <dbReference type="ARBA" id="ARBA00004906"/>
    </source>
</evidence>
<feature type="non-terminal residue" evidence="5">
    <location>
        <position position="1"/>
    </location>
</feature>
<proteinExistence type="predicted"/>
<comment type="pathway">
    <text evidence="2">Protein modification; protein ubiquitination.</text>
</comment>
<dbReference type="UniPathway" id="UPA00143"/>
<protein>
    <submittedName>
        <fullName evidence="5">DDB1-and CUL4-associated factor homolog 1</fullName>
    </submittedName>
</protein>
<keyword evidence="3" id="KW-0833">Ubl conjugation pathway</keyword>
<dbReference type="AlphaFoldDB" id="A0A699R412"/>
<feature type="non-terminal residue" evidence="5">
    <location>
        <position position="134"/>
    </location>
</feature>
<dbReference type="GO" id="GO:0080008">
    <property type="term" value="C:Cul4-RING E3 ubiquitin ligase complex"/>
    <property type="evidence" value="ECO:0007669"/>
    <property type="project" value="TreeGrafter"/>
</dbReference>
<evidence type="ECO:0000256" key="4">
    <source>
        <dbReference type="ARBA" id="ARBA00023242"/>
    </source>
</evidence>
<dbReference type="PANTHER" id="PTHR13129:SF4">
    <property type="entry name" value="DDB1- AND CUL4-ASSOCIATED FACTOR 1"/>
    <property type="match status" value="1"/>
</dbReference>
<evidence type="ECO:0000313" key="5">
    <source>
        <dbReference type="EMBL" id="GFC78642.1"/>
    </source>
</evidence>
<sequence>RIERAAIAAATPITYHSKELLLLIHEHLQASGLSTAASALLKEAQLTPLPSLAAPSSLAYQTSARDDTIAHILTKLQVGKKLSELIRDSGSQTPGGEQGRWQKELSQVAIELMAIVTNPGRASTLAATDAATPT</sequence>
<accession>A0A699R412</accession>
<dbReference type="PANTHER" id="PTHR13129">
    <property type="entry name" value="VPRBP PROTEIN-RELATED"/>
    <property type="match status" value="1"/>
</dbReference>
<evidence type="ECO:0000256" key="1">
    <source>
        <dbReference type="ARBA" id="ARBA00004123"/>
    </source>
</evidence>
<dbReference type="PROSITE" id="PS50896">
    <property type="entry name" value="LISH"/>
    <property type="match status" value="1"/>
</dbReference>
<organism evidence="5">
    <name type="scientific">Tanacetum cinerariifolium</name>
    <name type="common">Dalmatian daisy</name>
    <name type="synonym">Chrysanthemum cinerariifolium</name>
    <dbReference type="NCBI Taxonomy" id="118510"/>
    <lineage>
        <taxon>Eukaryota</taxon>
        <taxon>Viridiplantae</taxon>
        <taxon>Streptophyta</taxon>
        <taxon>Embryophyta</taxon>
        <taxon>Tracheophyta</taxon>
        <taxon>Spermatophyta</taxon>
        <taxon>Magnoliopsida</taxon>
        <taxon>eudicotyledons</taxon>
        <taxon>Gunneridae</taxon>
        <taxon>Pentapetalae</taxon>
        <taxon>asterids</taxon>
        <taxon>campanulids</taxon>
        <taxon>Asterales</taxon>
        <taxon>Asteraceae</taxon>
        <taxon>Asteroideae</taxon>
        <taxon>Anthemideae</taxon>
        <taxon>Anthemidinae</taxon>
        <taxon>Tanacetum</taxon>
    </lineage>
</organism>
<gene>
    <name evidence="5" type="ORF">Tci_850612</name>
</gene>
<dbReference type="InterPro" id="IPR006594">
    <property type="entry name" value="LisH"/>
</dbReference>
<dbReference type="SMART" id="SM00667">
    <property type="entry name" value="LisH"/>
    <property type="match status" value="1"/>
</dbReference>
<dbReference type="Pfam" id="PF08513">
    <property type="entry name" value="LisH"/>
    <property type="match status" value="1"/>
</dbReference>
<name>A0A699R412_TANCI</name>
<comment type="subcellular location">
    <subcellularLocation>
        <location evidence="1">Nucleus</location>
    </subcellularLocation>
</comment>
<keyword evidence="4" id="KW-0539">Nucleus</keyword>